<dbReference type="AlphaFoldDB" id="A0A6A6TPT9"/>
<gene>
    <name evidence="1" type="ORF">K491DRAFT_647086</name>
</gene>
<proteinExistence type="predicted"/>
<accession>A0A6A6TPT9</accession>
<organism evidence="1 2">
    <name type="scientific">Lophiostoma macrostomum CBS 122681</name>
    <dbReference type="NCBI Taxonomy" id="1314788"/>
    <lineage>
        <taxon>Eukaryota</taxon>
        <taxon>Fungi</taxon>
        <taxon>Dikarya</taxon>
        <taxon>Ascomycota</taxon>
        <taxon>Pezizomycotina</taxon>
        <taxon>Dothideomycetes</taxon>
        <taxon>Pleosporomycetidae</taxon>
        <taxon>Pleosporales</taxon>
        <taxon>Lophiostomataceae</taxon>
        <taxon>Lophiostoma</taxon>
    </lineage>
</organism>
<evidence type="ECO:0000313" key="2">
    <source>
        <dbReference type="Proteomes" id="UP000799324"/>
    </source>
</evidence>
<dbReference type="OrthoDB" id="185373at2759"/>
<sequence>MELYPSIVASPLLTRDDVRRLAQALHAHLRNSNPRSEPPRQRTIDAIVPFLARVVADIRLGKLPPHPVAHVHLLGIYKESRLYMEGAAFWQWLAEQDDRYVDQAVYGAAIELLAYKGGGSLAALEALYTDALKRFPGTFAEYHVSPEAIVADRANQTTIPGVPTALVQGILTARLLHGDWQNAYLALDTALRLYPASLPHRFFEIFMRERPLQEAYTVFLIACRSGVVFTPNYLTTCLSTLARAMFNLNSLSERLQTIRAMANAMYAYVEAGGSLEGPHVGAFFGAIRDLQPLHPRATDVSENEIKIRNAIVTAAHEMTSRLIQAGMPAHPQFFLSLVKIAARFKVHGLLSVALQDIETAQVEVGDIGRRIILNAAGELEQRDIVEGSWNNIVERAEKEGSKISHLDWVTLARACRTASCADFFNRQVRALKHSIDMATEEAAAKELVTSQFQPKPFTYDSMEFSESETQLGDVKRIVQNITAVVMSGQPLDLRKTPFDMYLNPNKQLLGTMEQYRSVYDELSTDPHQPAPAVEGSQALSPTGLPLAELRFQNWVTIVELLNEADQNNNLVQQGLDDAIAKGTAFTAPSTKIDFRGFVRPQIPDVELREKLRDKIRYLRAPRSNANHHIFQKTGSGFVRVKVPESGAP</sequence>
<reference evidence="1" key="1">
    <citation type="journal article" date="2020" name="Stud. Mycol.">
        <title>101 Dothideomycetes genomes: a test case for predicting lifestyles and emergence of pathogens.</title>
        <authorList>
            <person name="Haridas S."/>
            <person name="Albert R."/>
            <person name="Binder M."/>
            <person name="Bloem J."/>
            <person name="Labutti K."/>
            <person name="Salamov A."/>
            <person name="Andreopoulos B."/>
            <person name="Baker S."/>
            <person name="Barry K."/>
            <person name="Bills G."/>
            <person name="Bluhm B."/>
            <person name="Cannon C."/>
            <person name="Castanera R."/>
            <person name="Culley D."/>
            <person name="Daum C."/>
            <person name="Ezra D."/>
            <person name="Gonzalez J."/>
            <person name="Henrissat B."/>
            <person name="Kuo A."/>
            <person name="Liang C."/>
            <person name="Lipzen A."/>
            <person name="Lutzoni F."/>
            <person name="Magnuson J."/>
            <person name="Mondo S."/>
            <person name="Nolan M."/>
            <person name="Ohm R."/>
            <person name="Pangilinan J."/>
            <person name="Park H.-J."/>
            <person name="Ramirez L."/>
            <person name="Alfaro M."/>
            <person name="Sun H."/>
            <person name="Tritt A."/>
            <person name="Yoshinaga Y."/>
            <person name="Zwiers L.-H."/>
            <person name="Turgeon B."/>
            <person name="Goodwin S."/>
            <person name="Spatafora J."/>
            <person name="Crous P."/>
            <person name="Grigoriev I."/>
        </authorList>
    </citation>
    <scope>NUCLEOTIDE SEQUENCE</scope>
    <source>
        <strain evidence="1">CBS 122681</strain>
    </source>
</reference>
<dbReference type="EMBL" id="MU004292">
    <property type="protein sequence ID" value="KAF2661802.1"/>
    <property type="molecule type" value="Genomic_DNA"/>
</dbReference>
<keyword evidence="2" id="KW-1185">Reference proteome</keyword>
<dbReference type="Proteomes" id="UP000799324">
    <property type="component" value="Unassembled WGS sequence"/>
</dbReference>
<evidence type="ECO:0000313" key="1">
    <source>
        <dbReference type="EMBL" id="KAF2661802.1"/>
    </source>
</evidence>
<protein>
    <submittedName>
        <fullName evidence="1">Uncharacterized protein</fullName>
    </submittedName>
</protein>
<name>A0A6A6TPT9_9PLEO</name>